<reference evidence="1 2" key="1">
    <citation type="submission" date="2020-10" db="EMBL/GenBank/DDBJ databases">
        <title>Plant Genome Project.</title>
        <authorList>
            <person name="Zhang R.-G."/>
        </authorList>
    </citation>
    <scope>NUCLEOTIDE SEQUENCE [LARGE SCALE GENOMIC DNA]</scope>
    <source>
        <strain evidence="1">FAFU-HL-1</strain>
        <tissue evidence="1">Leaf</tissue>
    </source>
</reference>
<dbReference type="EMBL" id="JADGMS010000003">
    <property type="protein sequence ID" value="KAF9686182.1"/>
    <property type="molecule type" value="Genomic_DNA"/>
</dbReference>
<proteinExistence type="predicted"/>
<name>A0A835N4L8_9ROSI</name>
<dbReference type="Proteomes" id="UP000657918">
    <property type="component" value="Unassembled WGS sequence"/>
</dbReference>
<gene>
    <name evidence="1" type="ORF">SADUNF_Sadunf03G0132000</name>
</gene>
<keyword evidence="2" id="KW-1185">Reference proteome</keyword>
<comment type="caution">
    <text evidence="1">The sequence shown here is derived from an EMBL/GenBank/DDBJ whole genome shotgun (WGS) entry which is preliminary data.</text>
</comment>
<protein>
    <submittedName>
        <fullName evidence="1">Uncharacterized protein</fullName>
    </submittedName>
</protein>
<accession>A0A835N4L8</accession>
<sequence length="128" mass="14447">MTEHKRTLLKSALDVMIPGKMQEEQKLGGAFKQLGDGIYSLPRTIRAIPPQNRRSNITRYKGSLFFPSLTGQSCQGLHLRLLTPLRSWTQLRFAGIDKLEKKKIKTASMSVVVDPTFNFFVVMIPNGL</sequence>
<evidence type="ECO:0000313" key="2">
    <source>
        <dbReference type="Proteomes" id="UP000657918"/>
    </source>
</evidence>
<dbReference type="AlphaFoldDB" id="A0A835N4L8"/>
<evidence type="ECO:0000313" key="1">
    <source>
        <dbReference type="EMBL" id="KAF9686182.1"/>
    </source>
</evidence>
<organism evidence="1 2">
    <name type="scientific">Salix dunnii</name>
    <dbReference type="NCBI Taxonomy" id="1413687"/>
    <lineage>
        <taxon>Eukaryota</taxon>
        <taxon>Viridiplantae</taxon>
        <taxon>Streptophyta</taxon>
        <taxon>Embryophyta</taxon>
        <taxon>Tracheophyta</taxon>
        <taxon>Spermatophyta</taxon>
        <taxon>Magnoliopsida</taxon>
        <taxon>eudicotyledons</taxon>
        <taxon>Gunneridae</taxon>
        <taxon>Pentapetalae</taxon>
        <taxon>rosids</taxon>
        <taxon>fabids</taxon>
        <taxon>Malpighiales</taxon>
        <taxon>Salicaceae</taxon>
        <taxon>Saliceae</taxon>
        <taxon>Salix</taxon>
    </lineage>
</organism>